<evidence type="ECO:0000256" key="1">
    <source>
        <dbReference type="SAM" id="MobiDB-lite"/>
    </source>
</evidence>
<accession>A0ABD2PNA1</accession>
<feature type="region of interest" description="Disordered" evidence="1">
    <location>
        <begin position="358"/>
        <end position="389"/>
    </location>
</feature>
<evidence type="ECO:0000313" key="2">
    <source>
        <dbReference type="EMBL" id="KAL3308620.1"/>
    </source>
</evidence>
<dbReference type="PANTHER" id="PTHR14418:SF5">
    <property type="entry name" value="CONDENSIN COMPLEX SUBUNIT 3"/>
    <property type="match status" value="1"/>
</dbReference>
<dbReference type="InterPro" id="IPR027165">
    <property type="entry name" value="CND3"/>
</dbReference>
<comment type="caution">
    <text evidence="2">The sequence shown here is derived from an EMBL/GenBank/DDBJ whole genome shotgun (WGS) entry which is preliminary data.</text>
</comment>
<organism evidence="2 3">
    <name type="scientific">Cichlidogyrus casuarinus</name>
    <dbReference type="NCBI Taxonomy" id="1844966"/>
    <lineage>
        <taxon>Eukaryota</taxon>
        <taxon>Metazoa</taxon>
        <taxon>Spiralia</taxon>
        <taxon>Lophotrochozoa</taxon>
        <taxon>Platyhelminthes</taxon>
        <taxon>Monogenea</taxon>
        <taxon>Monopisthocotylea</taxon>
        <taxon>Dactylogyridea</taxon>
        <taxon>Ancyrocephalidae</taxon>
        <taxon>Cichlidogyrus</taxon>
    </lineage>
</organism>
<proteinExistence type="predicted"/>
<feature type="non-terminal residue" evidence="2">
    <location>
        <position position="1"/>
    </location>
</feature>
<feature type="compositionally biased region" description="Basic and acidic residues" evidence="1">
    <location>
        <begin position="358"/>
        <end position="371"/>
    </location>
</feature>
<dbReference type="InterPro" id="IPR011989">
    <property type="entry name" value="ARM-like"/>
</dbReference>
<gene>
    <name evidence="2" type="ORF">Ciccas_012845</name>
</gene>
<dbReference type="PANTHER" id="PTHR14418">
    <property type="entry name" value="CONDENSIN COMPLEX SUBUNIT 3-RELATED"/>
    <property type="match status" value="1"/>
</dbReference>
<keyword evidence="3" id="KW-1185">Reference proteome</keyword>
<feature type="compositionally biased region" description="Basic and acidic residues" evidence="1">
    <location>
        <begin position="379"/>
        <end position="389"/>
    </location>
</feature>
<evidence type="ECO:0000313" key="3">
    <source>
        <dbReference type="Proteomes" id="UP001626550"/>
    </source>
</evidence>
<name>A0ABD2PNA1_9PLAT</name>
<protein>
    <recommendedName>
        <fullName evidence="4">Condensin complex subunit 3</fullName>
    </recommendedName>
</protein>
<dbReference type="EMBL" id="JBJKFK010004950">
    <property type="protein sequence ID" value="KAL3308620.1"/>
    <property type="molecule type" value="Genomic_DNA"/>
</dbReference>
<dbReference type="AlphaFoldDB" id="A0ABD2PNA1"/>
<reference evidence="2 3" key="1">
    <citation type="submission" date="2024-11" db="EMBL/GenBank/DDBJ databases">
        <title>Adaptive evolution of stress response genes in parasites aligns with host niche diversity.</title>
        <authorList>
            <person name="Hahn C."/>
            <person name="Resl P."/>
        </authorList>
    </citation>
    <scope>NUCLEOTIDE SEQUENCE [LARGE SCALE GENOMIC DNA]</scope>
    <source>
        <strain evidence="2">EGGRZ-B1_66</strain>
        <tissue evidence="2">Body</tissue>
    </source>
</reference>
<dbReference type="Proteomes" id="UP001626550">
    <property type="component" value="Unassembled WGS sequence"/>
</dbReference>
<dbReference type="SUPFAM" id="SSF48371">
    <property type="entry name" value="ARM repeat"/>
    <property type="match status" value="1"/>
</dbReference>
<dbReference type="Gene3D" id="1.25.10.10">
    <property type="entry name" value="Leucine-rich Repeat Variant"/>
    <property type="match status" value="1"/>
</dbReference>
<dbReference type="InterPro" id="IPR016024">
    <property type="entry name" value="ARM-type_fold"/>
</dbReference>
<sequence length="446" mass="51482">SESFAYFAEDFFELCKYSLVSAERIPARERTIDFIVKFVIHSFNTQMISEDPSKLIRRLCLFCLKYSVCISPDGRFRSMQILRKLLIQLPSEFYLPENLFMRIKDILTQRIIDIKPAVRSQAVLAIARFQNPENPDCDVVRHIALRCAHDSSADVRKNALTALVVTQNTLKILIERCQDLADGVRKTALNILRDKGIFRPLRLASRVQIIKNGLNDKSNSVKKAARQLLVVWYNICERNPIALLRRLNCEAEPEVCKQVLKVLFDDLVRPTNGNGVNKFLATWKEQDKKAEDANPTSRRKFFIHREFYSMVWKWSQTSLGEHHILKHDLEFPIENALFWTFLCEYLVKNADQSPVEEVTKLEAEKKPKTSDAESNNDSDSDHDSQDERNNQLTQKLNVKIFEELQEQIVPNVVHLVDYISKLVSLATGSILHRSKSQLTVHESRPG</sequence>
<evidence type="ECO:0008006" key="4">
    <source>
        <dbReference type="Google" id="ProtNLM"/>
    </source>
</evidence>